<evidence type="ECO:0000313" key="11">
    <source>
        <dbReference type="Proteomes" id="UP000289738"/>
    </source>
</evidence>
<evidence type="ECO:0000256" key="8">
    <source>
        <dbReference type="SAM" id="MobiDB-lite"/>
    </source>
</evidence>
<evidence type="ECO:0000256" key="2">
    <source>
        <dbReference type="ARBA" id="ARBA00004555"/>
    </source>
</evidence>
<evidence type="ECO:0000256" key="6">
    <source>
        <dbReference type="ARBA" id="ARBA00023034"/>
    </source>
</evidence>
<dbReference type="SMART" id="SM00273">
    <property type="entry name" value="ENTH"/>
    <property type="match status" value="1"/>
</dbReference>
<dbReference type="Pfam" id="PF18052">
    <property type="entry name" value="Rx_N"/>
    <property type="match status" value="1"/>
</dbReference>
<dbReference type="Gene3D" id="3.80.10.10">
    <property type="entry name" value="Ribonuclease Inhibitor"/>
    <property type="match status" value="1"/>
</dbReference>
<keyword evidence="4" id="KW-0547">Nucleotide-binding</keyword>
<proteinExistence type="predicted"/>
<dbReference type="SUPFAM" id="SSF52540">
    <property type="entry name" value="P-loop containing nucleoside triphosphate hydrolases"/>
    <property type="match status" value="1"/>
</dbReference>
<dbReference type="Gene3D" id="1.20.5.4130">
    <property type="match status" value="1"/>
</dbReference>
<evidence type="ECO:0000256" key="4">
    <source>
        <dbReference type="ARBA" id="ARBA00022741"/>
    </source>
</evidence>
<dbReference type="InterPro" id="IPR055414">
    <property type="entry name" value="LRR_R13L4/SHOC2-like"/>
</dbReference>
<dbReference type="InterPro" id="IPR038005">
    <property type="entry name" value="RX-like_CC"/>
</dbReference>
<evidence type="ECO:0000256" key="3">
    <source>
        <dbReference type="ARBA" id="ARBA00022737"/>
    </source>
</evidence>
<dbReference type="SUPFAM" id="SSF52058">
    <property type="entry name" value="L domain-like"/>
    <property type="match status" value="1"/>
</dbReference>
<dbReference type="InterPro" id="IPR027417">
    <property type="entry name" value="P-loop_NTPase"/>
</dbReference>
<keyword evidence="11" id="KW-1185">Reference proteome</keyword>
<evidence type="ECO:0000313" key="10">
    <source>
        <dbReference type="EMBL" id="RYR60071.1"/>
    </source>
</evidence>
<evidence type="ECO:0000259" key="9">
    <source>
        <dbReference type="PROSITE" id="PS50942"/>
    </source>
</evidence>
<sequence>MTSPLIHEIKRQASHFFKEKIKSARLVLTDVTPIELMTEEATNGNPWPPDTRIMQVISRAAFEVDEYYRVVEILHCRLLKFNKGYWRASYKALILLEHLLTHGPLRVFEEFQCDIDAIEEIGEFQYIDEKGFNWGLSVRKLSERILKLLRSKEFYKEERARARELSRGIQGFGSFNRQSSVIDEGMNDLSSKIYYGRCNSNYEEYGFASFGREQNALDGNKRDNQVHENKDSKLLEDNMKEHPFIMDQEKLTSASLLSIKLSQILVDEAKLIAGVENKIRYLTNEFKFIDIFLKSSEGKRSSKIVEEVVKQIRDVAYEVEDLMDIYVANAATHRSRNMLSKLLCCISHVMMLHEVDSEIERIKATINSIYQNKDRYSIGEGEFKCRDDNEELIRRRRRDVEEEEVVGLLDDSSFVLKQLMETGSCCSVVSITGMGGLGKTTLARKIYNKKEVGEVFPFRAWGYVSNDYRVEELLLSLLKCLLSTSEYNGLFEKRHDYDEEEMKEKVKESLRGKKYLVVLDDIWKTQVWDDLQGVFPNDNNGSRILITSRDRDVASYAGTMPPCELSFLDEEESWQLFCKKVFPAQDCHSNLRGLGKELVGSCKGLPLAIIVMAGLAKKGISQREWLKIKGNVNQHCDDENGTRVVDILKLSYDSLPQRLKPCFLYLGIFPEDYEILGRELIKLWIAEGFIQVKEIGNSDVPEPEDIADHYLDELVDRSLVQVASRRSDGGVKTCRIHDHLRDLCISEGKADKFLEVRRGSNIPHPAGISNSRKLSIHCTTDFSWHTRNTGNQSCTRSLFFFAHGKRVQNLTLKDFKLARIMYLTNVLGWRIVVPIPNDLKTMIHLRYLRIDSWVKSIPDFIYNLYNLEVIELWSKSILIFSSKLWKLKRLRHLRARPFRLALQGMSSENGKTMPNLQTLLLIHIDPQLESMIRNGSFPNLKKLGLVQWGEDNGDRYSVRELQCLQCLKSLGKLRISGTSKLSSEASVFPPNLTKVTLNRVRRFDSSCMRVLGKLPKLQILKIRGPEIVRGSHDIHFAIEEFPCLQVFKMIWMSHVVTWTLDKGAMPSLQYLVIDCSYLKQLPQELWSLATLQKVHVIQPHSELRNSLQHSKSARGIEGFGSFNRRSSVIDEGMNDLNSKIYHGRCNSNYDHHQHEEEYGFASFGRKQNALDGNKRDNQVHENKESKLLEDNSKLGEEDYIKEHPFIIDQEKLASASLLSI</sequence>
<keyword evidence="5" id="KW-0611">Plant defense</keyword>
<keyword evidence="7" id="KW-0968">Cytoplasmic vesicle</keyword>
<feature type="domain" description="ENTH" evidence="9">
    <location>
        <begin position="26"/>
        <end position="159"/>
    </location>
</feature>
<dbReference type="GO" id="GO:0098542">
    <property type="term" value="P:defense response to other organism"/>
    <property type="evidence" value="ECO:0007669"/>
    <property type="project" value="TreeGrafter"/>
</dbReference>
<comment type="subcellular location">
    <subcellularLocation>
        <location evidence="1">Cytoplasmic vesicle</location>
        <location evidence="1">Clathrin-coated vesicle</location>
    </subcellularLocation>
    <subcellularLocation>
        <location evidence="2">Golgi apparatus</location>
    </subcellularLocation>
</comment>
<dbReference type="GO" id="GO:0005794">
    <property type="term" value="C:Golgi apparatus"/>
    <property type="evidence" value="ECO:0007669"/>
    <property type="project" value="UniProtKB-SubCell"/>
</dbReference>
<evidence type="ECO:0000256" key="1">
    <source>
        <dbReference type="ARBA" id="ARBA00004132"/>
    </source>
</evidence>
<dbReference type="Pfam" id="PF00931">
    <property type="entry name" value="NB-ARC"/>
    <property type="match status" value="1"/>
</dbReference>
<dbReference type="CDD" id="cd14798">
    <property type="entry name" value="RX-CC_like"/>
    <property type="match status" value="1"/>
</dbReference>
<dbReference type="GO" id="GO:0030136">
    <property type="term" value="C:clathrin-coated vesicle"/>
    <property type="evidence" value="ECO:0007669"/>
    <property type="project" value="UniProtKB-SubCell"/>
</dbReference>
<dbReference type="PANTHER" id="PTHR23155:SF1193">
    <property type="entry name" value="DISEASE RESISTANCE PROTEIN RPP13-RELATED"/>
    <property type="match status" value="1"/>
</dbReference>
<dbReference type="InterPro" id="IPR013809">
    <property type="entry name" value="ENTH"/>
</dbReference>
<feature type="compositionally biased region" description="Basic and acidic residues" evidence="8">
    <location>
        <begin position="1172"/>
        <end position="1190"/>
    </location>
</feature>
<evidence type="ECO:0000256" key="7">
    <source>
        <dbReference type="ARBA" id="ARBA00023329"/>
    </source>
</evidence>
<dbReference type="PROSITE" id="PS50942">
    <property type="entry name" value="ENTH"/>
    <property type="match status" value="1"/>
</dbReference>
<accession>A0A445DA83</accession>
<dbReference type="InterPro" id="IPR036388">
    <property type="entry name" value="WH-like_DNA-bd_sf"/>
</dbReference>
<organism evidence="10 11">
    <name type="scientific">Arachis hypogaea</name>
    <name type="common">Peanut</name>
    <dbReference type="NCBI Taxonomy" id="3818"/>
    <lineage>
        <taxon>Eukaryota</taxon>
        <taxon>Viridiplantae</taxon>
        <taxon>Streptophyta</taxon>
        <taxon>Embryophyta</taxon>
        <taxon>Tracheophyta</taxon>
        <taxon>Spermatophyta</taxon>
        <taxon>Magnoliopsida</taxon>
        <taxon>eudicotyledons</taxon>
        <taxon>Gunneridae</taxon>
        <taxon>Pentapetalae</taxon>
        <taxon>rosids</taxon>
        <taxon>fabids</taxon>
        <taxon>Fabales</taxon>
        <taxon>Fabaceae</taxon>
        <taxon>Papilionoideae</taxon>
        <taxon>50 kb inversion clade</taxon>
        <taxon>dalbergioids sensu lato</taxon>
        <taxon>Dalbergieae</taxon>
        <taxon>Pterocarpus clade</taxon>
        <taxon>Arachis</taxon>
    </lineage>
</organism>
<dbReference type="Gene3D" id="1.10.8.430">
    <property type="entry name" value="Helical domain of apoptotic protease-activating factors"/>
    <property type="match status" value="1"/>
</dbReference>
<dbReference type="Gene3D" id="1.10.10.10">
    <property type="entry name" value="Winged helix-like DNA-binding domain superfamily/Winged helix DNA-binding domain"/>
    <property type="match status" value="1"/>
</dbReference>
<dbReference type="Proteomes" id="UP000289738">
    <property type="component" value="Chromosome A04"/>
</dbReference>
<dbReference type="SUPFAM" id="SSF48464">
    <property type="entry name" value="ENTH/VHS domain"/>
    <property type="match status" value="1"/>
</dbReference>
<dbReference type="InterPro" id="IPR041118">
    <property type="entry name" value="Rx_N"/>
</dbReference>
<dbReference type="GO" id="GO:0043531">
    <property type="term" value="F:ADP binding"/>
    <property type="evidence" value="ECO:0007669"/>
    <property type="project" value="InterPro"/>
</dbReference>
<keyword evidence="3" id="KW-0677">Repeat</keyword>
<keyword evidence="6" id="KW-0333">Golgi apparatus</keyword>
<dbReference type="AlphaFoldDB" id="A0A445DA83"/>
<dbReference type="Gene3D" id="1.25.40.90">
    <property type="match status" value="1"/>
</dbReference>
<dbReference type="Pfam" id="PF23598">
    <property type="entry name" value="LRR_14"/>
    <property type="match status" value="1"/>
</dbReference>
<reference evidence="10 11" key="1">
    <citation type="submission" date="2019-01" db="EMBL/GenBank/DDBJ databases">
        <title>Sequencing of cultivated peanut Arachis hypogaea provides insights into genome evolution and oil improvement.</title>
        <authorList>
            <person name="Chen X."/>
        </authorList>
    </citation>
    <scope>NUCLEOTIDE SEQUENCE [LARGE SCALE GENOMIC DNA]</scope>
    <source>
        <strain evidence="11">cv. Fuhuasheng</strain>
        <tissue evidence="10">Leaves</tissue>
    </source>
</reference>
<dbReference type="PRINTS" id="PR00364">
    <property type="entry name" value="DISEASERSIST"/>
</dbReference>
<name>A0A445DA83_ARAHY</name>
<dbReference type="CDD" id="cd03571">
    <property type="entry name" value="ENTH"/>
    <property type="match status" value="1"/>
</dbReference>
<dbReference type="InterPro" id="IPR002182">
    <property type="entry name" value="NB-ARC"/>
</dbReference>
<dbReference type="InterPro" id="IPR042197">
    <property type="entry name" value="Apaf_helical"/>
</dbReference>
<dbReference type="Pfam" id="PF01417">
    <property type="entry name" value="ENTH"/>
    <property type="match status" value="1"/>
</dbReference>
<dbReference type="STRING" id="3818.A0A445DA83"/>
<dbReference type="EMBL" id="SDMP01000004">
    <property type="protein sequence ID" value="RYR60071.1"/>
    <property type="molecule type" value="Genomic_DNA"/>
</dbReference>
<dbReference type="FunFam" id="1.10.10.10:FF:000322">
    <property type="entry name" value="Probable disease resistance protein At1g63360"/>
    <property type="match status" value="1"/>
</dbReference>
<evidence type="ECO:0000256" key="5">
    <source>
        <dbReference type="ARBA" id="ARBA00022821"/>
    </source>
</evidence>
<dbReference type="PANTHER" id="PTHR23155">
    <property type="entry name" value="DISEASE RESISTANCE PROTEIN RP"/>
    <property type="match status" value="1"/>
</dbReference>
<dbReference type="Gene3D" id="3.40.50.300">
    <property type="entry name" value="P-loop containing nucleotide triphosphate hydrolases"/>
    <property type="match status" value="1"/>
</dbReference>
<feature type="region of interest" description="Disordered" evidence="8">
    <location>
        <begin position="1169"/>
        <end position="1190"/>
    </location>
</feature>
<dbReference type="InterPro" id="IPR032675">
    <property type="entry name" value="LRR_dom_sf"/>
</dbReference>
<dbReference type="FunFam" id="3.40.50.300:FF:001091">
    <property type="entry name" value="Probable disease resistance protein At1g61300"/>
    <property type="match status" value="1"/>
</dbReference>
<protein>
    <recommendedName>
        <fullName evidence="9">ENTH domain-containing protein</fullName>
    </recommendedName>
</protein>
<dbReference type="InterPro" id="IPR058922">
    <property type="entry name" value="WHD_DRP"/>
</dbReference>
<gene>
    <name evidence="10" type="ORF">Ahy_A04g017160</name>
</gene>
<dbReference type="InterPro" id="IPR044974">
    <property type="entry name" value="Disease_R_plants"/>
</dbReference>
<comment type="caution">
    <text evidence="10">The sequence shown here is derived from an EMBL/GenBank/DDBJ whole genome shotgun (WGS) entry which is preliminary data.</text>
</comment>
<dbReference type="Pfam" id="PF23559">
    <property type="entry name" value="WHD_DRP"/>
    <property type="match status" value="1"/>
</dbReference>
<dbReference type="InterPro" id="IPR008942">
    <property type="entry name" value="ENTH_VHS"/>
</dbReference>